<keyword evidence="2" id="KW-0472">Membrane</keyword>
<protein>
    <submittedName>
        <fullName evidence="4">M23 family metallopeptidase</fullName>
    </submittedName>
</protein>
<evidence type="ECO:0000259" key="3">
    <source>
        <dbReference type="Pfam" id="PF01551"/>
    </source>
</evidence>
<keyword evidence="2" id="KW-0812">Transmembrane</keyword>
<keyword evidence="2" id="KW-1133">Transmembrane helix</keyword>
<dbReference type="Pfam" id="PF01551">
    <property type="entry name" value="Peptidase_M23"/>
    <property type="match status" value="1"/>
</dbReference>
<dbReference type="Proteomes" id="UP001319180">
    <property type="component" value="Unassembled WGS sequence"/>
</dbReference>
<dbReference type="EMBL" id="JAHESC010000009">
    <property type="protein sequence ID" value="MBT1686571.1"/>
    <property type="molecule type" value="Genomic_DNA"/>
</dbReference>
<dbReference type="RefSeq" id="WP_254089809.1">
    <property type="nucleotide sequence ID" value="NZ_JAHESC010000009.1"/>
</dbReference>
<dbReference type="PANTHER" id="PTHR21666:SF270">
    <property type="entry name" value="MUREIN HYDROLASE ACTIVATOR ENVC"/>
    <property type="match status" value="1"/>
</dbReference>
<evidence type="ECO:0000313" key="4">
    <source>
        <dbReference type="EMBL" id="MBT1686571.1"/>
    </source>
</evidence>
<evidence type="ECO:0000256" key="1">
    <source>
        <dbReference type="SAM" id="Coils"/>
    </source>
</evidence>
<reference evidence="4 5" key="1">
    <citation type="submission" date="2021-05" db="EMBL/GenBank/DDBJ databases">
        <title>A Polyphasic approach of four new species of the genus Ohtaekwangia: Ohtaekwangia histidinii sp. nov., Ohtaekwangia cretensis sp. nov., Ohtaekwangia indiensis sp. nov., Ohtaekwangia reichenbachii sp. nov. from diverse environment.</title>
        <authorList>
            <person name="Octaviana S."/>
        </authorList>
    </citation>
    <scope>NUCLEOTIDE SEQUENCE [LARGE SCALE GENOMIC DNA]</scope>
    <source>
        <strain evidence="4 5">PWU37</strain>
    </source>
</reference>
<organism evidence="4 5">
    <name type="scientific">Dawidia soli</name>
    <dbReference type="NCBI Taxonomy" id="2782352"/>
    <lineage>
        <taxon>Bacteria</taxon>
        <taxon>Pseudomonadati</taxon>
        <taxon>Bacteroidota</taxon>
        <taxon>Cytophagia</taxon>
        <taxon>Cytophagales</taxon>
        <taxon>Chryseotaleaceae</taxon>
        <taxon>Dawidia</taxon>
    </lineage>
</organism>
<comment type="caution">
    <text evidence="4">The sequence shown here is derived from an EMBL/GenBank/DDBJ whole genome shotgun (WGS) entry which is preliminary data.</text>
</comment>
<dbReference type="CDD" id="cd12797">
    <property type="entry name" value="M23_peptidase"/>
    <property type="match status" value="1"/>
</dbReference>
<keyword evidence="5" id="KW-1185">Reference proteome</keyword>
<accession>A0AAP2GGW8</accession>
<dbReference type="PANTHER" id="PTHR21666">
    <property type="entry name" value="PEPTIDASE-RELATED"/>
    <property type="match status" value="1"/>
</dbReference>
<keyword evidence="1" id="KW-0175">Coiled coil</keyword>
<dbReference type="InterPro" id="IPR016047">
    <property type="entry name" value="M23ase_b-sheet_dom"/>
</dbReference>
<dbReference type="InterPro" id="IPR011055">
    <property type="entry name" value="Dup_hybrid_motif"/>
</dbReference>
<dbReference type="Gene3D" id="2.70.70.10">
    <property type="entry name" value="Glucose Permease (Domain IIA)"/>
    <property type="match status" value="1"/>
</dbReference>
<dbReference type="GO" id="GO:0004222">
    <property type="term" value="F:metalloendopeptidase activity"/>
    <property type="evidence" value="ECO:0007669"/>
    <property type="project" value="TreeGrafter"/>
</dbReference>
<feature type="transmembrane region" description="Helical" evidence="2">
    <location>
        <begin position="20"/>
        <end position="46"/>
    </location>
</feature>
<dbReference type="AlphaFoldDB" id="A0AAP2GGW8"/>
<gene>
    <name evidence="4" type="ORF">KK078_08395</name>
</gene>
<evidence type="ECO:0000256" key="2">
    <source>
        <dbReference type="SAM" id="Phobius"/>
    </source>
</evidence>
<dbReference type="InterPro" id="IPR050570">
    <property type="entry name" value="Cell_wall_metabolism_enzyme"/>
</dbReference>
<feature type="domain" description="M23ase beta-sheet core" evidence="3">
    <location>
        <begin position="200"/>
        <end position="296"/>
    </location>
</feature>
<name>A0AAP2GGW8_9BACT</name>
<evidence type="ECO:0000313" key="5">
    <source>
        <dbReference type="Proteomes" id="UP001319180"/>
    </source>
</evidence>
<dbReference type="SUPFAM" id="SSF51261">
    <property type="entry name" value="Duplicated hybrid motif"/>
    <property type="match status" value="1"/>
</dbReference>
<proteinExistence type="predicted"/>
<sequence>MNHPKYIYNPKTCQYERARVTWQGALGAVFSILSLSALLFTAIVFLHNRFVETDYERSLRAENKTLKENKPQLEENLETIEATLATLRSQEKDLYTKLFNTPPPETGTALPSVHKEDVLVADASGFRSLLKVISDRSAELSAKSAGTNRAFGESIHVAPDDIALLTSLPSIQPLDEANPDALVSGFGKRVNPFHKGLYLHPGVDLVAPRGTAVRATAGGHVSGINKSELQAGYGNSIVIDHGNGLSTRYAHLEEIHVKTGQQVSKGTTIGTVGNSGGSIAPHLHYEVIRDGEHVDPVLYFIENMTTKQHNQLLERSKKQNQSLD</sequence>
<feature type="coiled-coil region" evidence="1">
    <location>
        <begin position="56"/>
        <end position="90"/>
    </location>
</feature>